<comment type="similarity">
    <text evidence="4 11">Belongs to the acyl-CoA oxidase family.</text>
</comment>
<comment type="pathway">
    <text evidence="3">Lipid metabolism.</text>
</comment>
<keyword evidence="5 11" id="KW-0285">Flavoprotein</keyword>
<evidence type="ECO:0000259" key="16">
    <source>
        <dbReference type="Pfam" id="PF22924"/>
    </source>
</evidence>
<accession>A0AA38HUN6</accession>
<keyword evidence="18" id="KW-1185">Reference proteome</keyword>
<dbReference type="Pfam" id="PF02770">
    <property type="entry name" value="Acyl-CoA_dh_M"/>
    <property type="match status" value="1"/>
</dbReference>
<dbReference type="InterPro" id="IPR055060">
    <property type="entry name" value="ACOX_C_alpha1"/>
</dbReference>
<feature type="binding site" evidence="13">
    <location>
        <position position="150"/>
    </location>
    <ligand>
        <name>FAD</name>
        <dbReference type="ChEBI" id="CHEBI:57692"/>
    </ligand>
</feature>
<dbReference type="PANTHER" id="PTHR10909">
    <property type="entry name" value="ELECTRON TRANSPORT OXIDOREDUCTASE"/>
    <property type="match status" value="1"/>
</dbReference>
<dbReference type="GO" id="GO:0005504">
    <property type="term" value="F:fatty acid binding"/>
    <property type="evidence" value="ECO:0007669"/>
    <property type="project" value="TreeGrafter"/>
</dbReference>
<evidence type="ECO:0000256" key="7">
    <source>
        <dbReference type="ARBA" id="ARBA00022832"/>
    </source>
</evidence>
<keyword evidence="9" id="KW-0443">Lipid metabolism</keyword>
<dbReference type="FunFam" id="1.20.140.10:FF:000010">
    <property type="entry name" value="Acyl-coenzyme A oxidase"/>
    <property type="match status" value="1"/>
</dbReference>
<feature type="domain" description="Acyl-CoA oxidase C-terminal" evidence="14">
    <location>
        <begin position="500"/>
        <end position="674"/>
    </location>
</feature>
<proteinExistence type="inferred from homology"/>
<feature type="domain" description="Acyl-CoA oxidase/dehydrogenase middle" evidence="15">
    <location>
        <begin position="146"/>
        <end position="255"/>
    </location>
</feature>
<dbReference type="PIRSF" id="PIRSF000168">
    <property type="entry name" value="Acyl-CoA_oxidase"/>
    <property type="match status" value="1"/>
</dbReference>
<organism evidence="17 18">
    <name type="scientific">Zophobas morio</name>
    <dbReference type="NCBI Taxonomy" id="2755281"/>
    <lineage>
        <taxon>Eukaryota</taxon>
        <taxon>Metazoa</taxon>
        <taxon>Ecdysozoa</taxon>
        <taxon>Arthropoda</taxon>
        <taxon>Hexapoda</taxon>
        <taxon>Insecta</taxon>
        <taxon>Pterygota</taxon>
        <taxon>Neoptera</taxon>
        <taxon>Endopterygota</taxon>
        <taxon>Coleoptera</taxon>
        <taxon>Polyphaga</taxon>
        <taxon>Cucujiformia</taxon>
        <taxon>Tenebrionidae</taxon>
        <taxon>Zophobas</taxon>
    </lineage>
</organism>
<evidence type="ECO:0000259" key="14">
    <source>
        <dbReference type="Pfam" id="PF01756"/>
    </source>
</evidence>
<dbReference type="SUPFAM" id="SSF56645">
    <property type="entry name" value="Acyl-CoA dehydrogenase NM domain-like"/>
    <property type="match status" value="1"/>
</dbReference>
<keyword evidence="6 11" id="KW-0274">FAD</keyword>
<evidence type="ECO:0000256" key="12">
    <source>
        <dbReference type="PIRSR" id="PIRSR000168-1"/>
    </source>
</evidence>
<dbReference type="InterPro" id="IPR046373">
    <property type="entry name" value="Acyl-CoA_Oxase/DH_mid-dom_sf"/>
</dbReference>
<evidence type="ECO:0000256" key="8">
    <source>
        <dbReference type="ARBA" id="ARBA00023002"/>
    </source>
</evidence>
<dbReference type="GO" id="GO:0071949">
    <property type="term" value="F:FAD binding"/>
    <property type="evidence" value="ECO:0007669"/>
    <property type="project" value="InterPro"/>
</dbReference>
<evidence type="ECO:0000259" key="15">
    <source>
        <dbReference type="Pfam" id="PF02770"/>
    </source>
</evidence>
<feature type="domain" description="Acyl-CoA oxidase C-alpha1" evidence="16">
    <location>
        <begin position="292"/>
        <end position="456"/>
    </location>
</feature>
<evidence type="ECO:0000256" key="5">
    <source>
        <dbReference type="ARBA" id="ARBA00022630"/>
    </source>
</evidence>
<dbReference type="FunFam" id="2.40.110.10:FF:000005">
    <property type="entry name" value="Acyl-coenzyme A oxidase"/>
    <property type="match status" value="1"/>
</dbReference>
<dbReference type="PANTHER" id="PTHR10909:SF390">
    <property type="entry name" value="PEROXISOMAL ACYL-COENZYME A OXIDASE 3"/>
    <property type="match status" value="1"/>
</dbReference>
<evidence type="ECO:0000256" key="1">
    <source>
        <dbReference type="ARBA" id="ARBA00001974"/>
    </source>
</evidence>
<dbReference type="GO" id="GO:0016402">
    <property type="term" value="F:pristanoyl-CoA oxidase activity"/>
    <property type="evidence" value="ECO:0007669"/>
    <property type="project" value="TreeGrafter"/>
</dbReference>
<sequence length="684" mass="76876">MSSELSDFPPGPLDFYRKKASFDWKKLKTFIDTEEVVKFERELHEVLRNHPEYQNDLLMQTFDEQRRTATRRALAYGDIRELSIGTMLENLKRAPLMTRTMMQLSPSSSVKYSVGRGLFTSVIQSHGTARHFKFLEQAEEGEIHGCFCLTEIGHGTNTKGMRTTATYDKETQQFVMHTPDFEAAKCWAGGLGQMASCAVVYAQLVVDGVQYGLHTFVVPIRDPKTLLPYPGVVVGDMGEKIGLNGIDNGFLIFNKYRIPRENLLNKNADVTPEGKYVTPFKSARDRHGAALGALSIGRVNITGITESYGTKALTIAIRYAAVRKQFGPDGGEEVPILEYQSHQHRLLPYLAAAYVIRLFSAELVETTYKFTVDSLLGENKESLADLGMEIHVVSSACKPVAGWLFRDAIQECREACGGHGYLKVSGIGDIRNDNDANCTYEGENHVLIQQTTNWLIKLWPEIEKGTKISTPLKSANFLSNALQILKHKFRAGSVEEVCRPENILDAYEWLTCYLLKETKSKLDALTVKEGEFWAKNNSQVFYAKSVGIAFIQRFFLQHMLKVISDATDVSIKNVLLRLFSLYGLWSLEKFLPTLYEGGYVQGPQPSRLIHEAILKLCSDIKNDAVSLIDAIAPPDFILNSVLGASDGQVYQHLQSAIFRSPYSMSRPSWWTDIINWNANRQSKL</sequence>
<dbReference type="Pfam" id="PF01756">
    <property type="entry name" value="ACOX"/>
    <property type="match status" value="1"/>
</dbReference>
<dbReference type="Gene3D" id="1.20.140.10">
    <property type="entry name" value="Butyryl-CoA Dehydrogenase, subunit A, domain 3"/>
    <property type="match status" value="2"/>
</dbReference>
<evidence type="ECO:0000256" key="13">
    <source>
        <dbReference type="PIRSR" id="PIRSR000168-2"/>
    </source>
</evidence>
<feature type="binding site" evidence="13">
    <location>
        <position position="189"/>
    </location>
    <ligand>
        <name>FAD</name>
        <dbReference type="ChEBI" id="CHEBI:57692"/>
    </ligand>
</feature>
<dbReference type="GO" id="GO:0005777">
    <property type="term" value="C:peroxisome"/>
    <property type="evidence" value="ECO:0007669"/>
    <property type="project" value="UniProtKB-SubCell"/>
</dbReference>
<dbReference type="EMBL" id="JALNTZ010000008">
    <property type="protein sequence ID" value="KAJ3643935.1"/>
    <property type="molecule type" value="Genomic_DNA"/>
</dbReference>
<protein>
    <recommendedName>
        <fullName evidence="11">Acyl-coenzyme A oxidase</fullName>
    </recommendedName>
</protein>
<keyword evidence="8" id="KW-0560">Oxidoreductase</keyword>
<keyword evidence="7" id="KW-0276">Fatty acid metabolism</keyword>
<reference evidence="17" key="1">
    <citation type="journal article" date="2023" name="G3 (Bethesda)">
        <title>Whole genome assemblies of Zophobas morio and Tenebrio molitor.</title>
        <authorList>
            <person name="Kaur S."/>
            <person name="Stinson S.A."/>
            <person name="diCenzo G.C."/>
        </authorList>
    </citation>
    <scope>NUCLEOTIDE SEQUENCE</scope>
    <source>
        <strain evidence="17">QUZm001</strain>
    </source>
</reference>
<evidence type="ECO:0000256" key="10">
    <source>
        <dbReference type="ARBA" id="ARBA00023140"/>
    </source>
</evidence>
<evidence type="ECO:0000256" key="3">
    <source>
        <dbReference type="ARBA" id="ARBA00005189"/>
    </source>
</evidence>
<evidence type="ECO:0000313" key="17">
    <source>
        <dbReference type="EMBL" id="KAJ3643935.1"/>
    </source>
</evidence>
<dbReference type="FunFam" id="1.20.140.10:FF:000007">
    <property type="entry name" value="Acyl-coenzyme A oxidase"/>
    <property type="match status" value="1"/>
</dbReference>
<dbReference type="Gene3D" id="2.40.110.10">
    <property type="entry name" value="Butyryl-CoA Dehydrogenase, subunit A, domain 2"/>
    <property type="match status" value="1"/>
</dbReference>
<comment type="cofactor">
    <cofactor evidence="1">
        <name>FAD</name>
        <dbReference type="ChEBI" id="CHEBI:57692"/>
    </cofactor>
</comment>
<comment type="subcellular location">
    <subcellularLocation>
        <location evidence="2">Peroxisome</location>
    </subcellularLocation>
</comment>
<evidence type="ECO:0000256" key="6">
    <source>
        <dbReference type="ARBA" id="ARBA00022827"/>
    </source>
</evidence>
<dbReference type="InterPro" id="IPR036250">
    <property type="entry name" value="AcylCo_DH-like_C"/>
</dbReference>
<name>A0AA38HUN6_9CUCU</name>
<dbReference type="Pfam" id="PF22924">
    <property type="entry name" value="ACOX_C_alpha1"/>
    <property type="match status" value="1"/>
</dbReference>
<dbReference type="GO" id="GO:0055088">
    <property type="term" value="P:lipid homeostasis"/>
    <property type="evidence" value="ECO:0007669"/>
    <property type="project" value="TreeGrafter"/>
</dbReference>
<evidence type="ECO:0000256" key="9">
    <source>
        <dbReference type="ARBA" id="ARBA00023098"/>
    </source>
</evidence>
<dbReference type="InterPro" id="IPR002655">
    <property type="entry name" value="Acyl-CoA_oxidase_C"/>
</dbReference>
<dbReference type="InterPro" id="IPR006091">
    <property type="entry name" value="Acyl-CoA_Oxase/DH_mid-dom"/>
</dbReference>
<dbReference type="Proteomes" id="UP001168821">
    <property type="component" value="Unassembled WGS sequence"/>
</dbReference>
<dbReference type="AlphaFoldDB" id="A0AA38HUN6"/>
<gene>
    <name evidence="17" type="ORF">Zmor_026615</name>
</gene>
<dbReference type="SUPFAM" id="SSF47203">
    <property type="entry name" value="Acyl-CoA dehydrogenase C-terminal domain-like"/>
    <property type="match status" value="2"/>
</dbReference>
<comment type="caution">
    <text evidence="17">The sequence shown here is derived from an EMBL/GenBank/DDBJ whole genome shotgun (WGS) entry which is preliminary data.</text>
</comment>
<dbReference type="InterPro" id="IPR009100">
    <property type="entry name" value="AcylCoA_DH/oxidase_NM_dom_sf"/>
</dbReference>
<evidence type="ECO:0000256" key="2">
    <source>
        <dbReference type="ARBA" id="ARBA00004275"/>
    </source>
</evidence>
<evidence type="ECO:0000256" key="4">
    <source>
        <dbReference type="ARBA" id="ARBA00006288"/>
    </source>
</evidence>
<evidence type="ECO:0000256" key="11">
    <source>
        <dbReference type="PIRNR" id="PIRNR000168"/>
    </source>
</evidence>
<evidence type="ECO:0000313" key="18">
    <source>
        <dbReference type="Proteomes" id="UP001168821"/>
    </source>
</evidence>
<dbReference type="GO" id="GO:0033540">
    <property type="term" value="P:fatty acid beta-oxidation using acyl-CoA oxidase"/>
    <property type="evidence" value="ECO:0007669"/>
    <property type="project" value="TreeGrafter"/>
</dbReference>
<dbReference type="InterPro" id="IPR012258">
    <property type="entry name" value="Acyl-CoA_oxidase"/>
</dbReference>
<keyword evidence="10" id="KW-0576">Peroxisome</keyword>
<feature type="active site" description="Proton acceptor" evidence="12">
    <location>
        <position position="441"/>
    </location>
</feature>